<dbReference type="GO" id="GO:0003677">
    <property type="term" value="F:DNA binding"/>
    <property type="evidence" value="ECO:0007669"/>
    <property type="project" value="UniProtKB-KW"/>
</dbReference>
<dbReference type="Pfam" id="PF00027">
    <property type="entry name" value="cNMP_binding"/>
    <property type="match status" value="1"/>
</dbReference>
<feature type="domain" description="Cyclic nucleotide-binding" evidence="4">
    <location>
        <begin position="14"/>
        <end position="113"/>
    </location>
</feature>
<evidence type="ECO:0000256" key="3">
    <source>
        <dbReference type="ARBA" id="ARBA00023163"/>
    </source>
</evidence>
<dbReference type="PROSITE" id="PS50042">
    <property type="entry name" value="CNMP_BINDING_3"/>
    <property type="match status" value="1"/>
</dbReference>
<feature type="domain" description="HTH crp-type" evidence="5">
    <location>
        <begin position="156"/>
        <end position="224"/>
    </location>
</feature>
<reference evidence="6 7" key="1">
    <citation type="submission" date="2015-12" db="EMBL/GenBank/DDBJ databases">
        <title>Draft Genome Sequence of Olsenella scatoligenes SK9K4T; a Producer of 3-Methylindole- (skatole) and 4-Methylphenol- (p-cresol) Isolated from Pig Feces.</title>
        <authorList>
            <person name="Li X."/>
            <person name="Borg B."/>
            <person name="Canibe N."/>
        </authorList>
    </citation>
    <scope>NUCLEOTIDE SEQUENCE [LARGE SCALE GENOMIC DNA]</scope>
    <source>
        <strain evidence="6 7">SK9K4</strain>
    </source>
</reference>
<dbReference type="Gene3D" id="2.60.120.10">
    <property type="entry name" value="Jelly Rolls"/>
    <property type="match status" value="1"/>
</dbReference>
<dbReference type="SUPFAM" id="SSF46785">
    <property type="entry name" value="Winged helix' DNA-binding domain"/>
    <property type="match status" value="1"/>
</dbReference>
<gene>
    <name evidence="6" type="ORF">AUL39_05955</name>
</gene>
<evidence type="ECO:0000313" key="6">
    <source>
        <dbReference type="EMBL" id="KUH58532.1"/>
    </source>
</evidence>
<dbReference type="OrthoDB" id="9774616at2"/>
<keyword evidence="7" id="KW-1185">Reference proteome</keyword>
<dbReference type="InterPro" id="IPR000595">
    <property type="entry name" value="cNMP-bd_dom"/>
</dbReference>
<sequence>MRGVDAEFLSKTPLFRGVTPQEVNEMLGCLAARPKTYEKGDLVWVEGSPVKSVGIVLEGGVRVEGADVWGNASVMGSFSAGELFGEAFAALQDEPLLTNVVATKTPTRVLFVDVTHIMHSCPRACAYHARVAENLLASVARKNVRLTRRIRDAAPKSIKGKLLAYLSTQSKLAGSSEFDIPFTRQQLADYLGVDRCALCTVIGELEREGKLTANRRRFSLPEVAARR</sequence>
<dbReference type="InterPro" id="IPR014710">
    <property type="entry name" value="RmlC-like_jellyroll"/>
</dbReference>
<comment type="caution">
    <text evidence="6">The sequence shown here is derived from an EMBL/GenBank/DDBJ whole genome shotgun (WGS) entry which is preliminary data.</text>
</comment>
<dbReference type="RefSeq" id="WP_059054676.1">
    <property type="nucleotide sequence ID" value="NZ_LOJF01000009.1"/>
</dbReference>
<evidence type="ECO:0008006" key="8">
    <source>
        <dbReference type="Google" id="ProtNLM"/>
    </source>
</evidence>
<dbReference type="Pfam" id="PF13545">
    <property type="entry name" value="HTH_Crp_2"/>
    <property type="match status" value="1"/>
</dbReference>
<dbReference type="PROSITE" id="PS51063">
    <property type="entry name" value="HTH_CRP_2"/>
    <property type="match status" value="1"/>
</dbReference>
<dbReference type="Proteomes" id="UP000054078">
    <property type="component" value="Unassembled WGS sequence"/>
</dbReference>
<evidence type="ECO:0000259" key="5">
    <source>
        <dbReference type="PROSITE" id="PS51063"/>
    </source>
</evidence>
<keyword evidence="1" id="KW-0805">Transcription regulation</keyword>
<dbReference type="InterPro" id="IPR018490">
    <property type="entry name" value="cNMP-bd_dom_sf"/>
</dbReference>
<name>A0A100YW64_TRASO</name>
<dbReference type="InterPro" id="IPR012318">
    <property type="entry name" value="HTH_CRP"/>
</dbReference>
<evidence type="ECO:0000256" key="2">
    <source>
        <dbReference type="ARBA" id="ARBA00023125"/>
    </source>
</evidence>
<dbReference type="GO" id="GO:0006355">
    <property type="term" value="P:regulation of DNA-templated transcription"/>
    <property type="evidence" value="ECO:0007669"/>
    <property type="project" value="InterPro"/>
</dbReference>
<evidence type="ECO:0000313" key="7">
    <source>
        <dbReference type="Proteomes" id="UP000054078"/>
    </source>
</evidence>
<evidence type="ECO:0000256" key="1">
    <source>
        <dbReference type="ARBA" id="ARBA00023015"/>
    </source>
</evidence>
<organism evidence="6 7">
    <name type="scientific">Tractidigestivibacter scatoligenes</name>
    <name type="common">Olsenella scatoligenes</name>
    <dbReference type="NCBI Taxonomy" id="1299998"/>
    <lineage>
        <taxon>Bacteria</taxon>
        <taxon>Bacillati</taxon>
        <taxon>Actinomycetota</taxon>
        <taxon>Coriobacteriia</taxon>
        <taxon>Coriobacteriales</taxon>
        <taxon>Atopobiaceae</taxon>
        <taxon>Tractidigestivibacter</taxon>
    </lineage>
</organism>
<protein>
    <recommendedName>
        <fullName evidence="8">Crp/Fnr family transcriptional regulator</fullName>
    </recommendedName>
</protein>
<dbReference type="CDD" id="cd00038">
    <property type="entry name" value="CAP_ED"/>
    <property type="match status" value="1"/>
</dbReference>
<evidence type="ECO:0000259" key="4">
    <source>
        <dbReference type="PROSITE" id="PS50042"/>
    </source>
</evidence>
<accession>A0A100YW64</accession>
<dbReference type="AlphaFoldDB" id="A0A100YW64"/>
<keyword evidence="3" id="KW-0804">Transcription</keyword>
<dbReference type="STRING" id="1299998.AUL39_05955"/>
<dbReference type="EMBL" id="LOJF01000009">
    <property type="protein sequence ID" value="KUH58532.1"/>
    <property type="molecule type" value="Genomic_DNA"/>
</dbReference>
<proteinExistence type="predicted"/>
<dbReference type="SMART" id="SM00419">
    <property type="entry name" value="HTH_CRP"/>
    <property type="match status" value="1"/>
</dbReference>
<keyword evidence="2" id="KW-0238">DNA-binding</keyword>
<dbReference type="SUPFAM" id="SSF51206">
    <property type="entry name" value="cAMP-binding domain-like"/>
    <property type="match status" value="1"/>
</dbReference>
<dbReference type="InterPro" id="IPR036390">
    <property type="entry name" value="WH_DNA-bd_sf"/>
</dbReference>